<dbReference type="SUPFAM" id="SSF48371">
    <property type="entry name" value="ARM repeat"/>
    <property type="match status" value="1"/>
</dbReference>
<dbReference type="CDD" id="cd00156">
    <property type="entry name" value="REC"/>
    <property type="match status" value="1"/>
</dbReference>
<dbReference type="Gene3D" id="3.40.50.2300">
    <property type="match status" value="1"/>
</dbReference>
<dbReference type="InterPro" id="IPR011989">
    <property type="entry name" value="ARM-like"/>
</dbReference>
<sequence length="875" mass="99167">MEKGVLSQKILELFKQGEDQTLQALLKKVLESFRDSALEEIADLMSQIDGKLRLKILSYLIEDGQTDLIPLFATRIREERNTLYAKSMLTLFGNFEQKEALRALEEIGDHLHPELNTTYHRIVGRLRARHRETFYMDEFESGNAKRMKNAAATMIREPHPDYIPFLNGLLSHGDPTIQMEAVNVLAEIGDVSSFDAAFDALADLKSQIECGDSYRSFLEQAEGVKLDPTKTVNLLSQTTETPVEALREWWDDTGQPQKLGEHINQAFRLHSRVISDDNVSFWKSLVLGSPMSRSDVDRLKSAVDLYQKQLRHIQHDTLVSIGQIAVRHDVSDLISRLDRILDSKDASRDDLMVSVLMGHRSDESLTRLIAYVNEHRDPKLLRKVLEALHRYKLPSLPEGVRRLAGDTEHTDLRHQAQRLAGEQGFGAELLEPLLSQKSLLAKAEAIQLIGEYRIDGGYQTLLNLLTQKVPDSLLIQALKALLPFKRDETGPAVSPFISNRFSLSVRDQAMETLFRGGGSSRLQRIVDHLTSLAENKTLDGADSLLSLMKDTPIEEYEMEFYPYRDFWCTLLACDRERTRDKLLTVFEKCHWLIEDPLEWVKALNHASHQPQAKYSALEERRIRAVVAKLNAKQLNQDKSTRQQKTILDILNNFQKPDHYSRVQAMRKLSMVYKPTMVEHLKDLMPKLVEMVLLFLDSNQGAPDMTALAITVAGKIGHPKLKDRIRQYLNSDDPVLSKAAGKALHLEFQEPDHAIHKILIVDDSKYITKQLGTVLTKAGYQVTLENNPLQALEIMCGESFDALILDLHMPQLDGTEVLSKARANHSAPSHVLIITSSRERGELAKVVALGIEGLLLKPFPMADLLNKIKVMEVEKH</sequence>
<dbReference type="KEGG" id="scor:J3U87_30595"/>
<dbReference type="PROSITE" id="PS50110">
    <property type="entry name" value="RESPONSE_REGULATORY"/>
    <property type="match status" value="1"/>
</dbReference>
<keyword evidence="5" id="KW-1185">Reference proteome</keyword>
<accession>A0A8A4TK47</accession>
<dbReference type="Proteomes" id="UP000663929">
    <property type="component" value="Chromosome"/>
</dbReference>
<dbReference type="SMART" id="SM00448">
    <property type="entry name" value="REC"/>
    <property type="match status" value="1"/>
</dbReference>
<keyword evidence="1 2" id="KW-0597">Phosphoprotein</keyword>
<dbReference type="EMBL" id="CP071793">
    <property type="protein sequence ID" value="QTD49953.1"/>
    <property type="molecule type" value="Genomic_DNA"/>
</dbReference>
<feature type="modified residue" description="4-aspartylphosphate" evidence="2">
    <location>
        <position position="805"/>
    </location>
</feature>
<dbReference type="InterPro" id="IPR001789">
    <property type="entry name" value="Sig_transdc_resp-reg_receiver"/>
</dbReference>
<evidence type="ECO:0000259" key="3">
    <source>
        <dbReference type="PROSITE" id="PS50110"/>
    </source>
</evidence>
<dbReference type="InterPro" id="IPR011006">
    <property type="entry name" value="CheY-like_superfamily"/>
</dbReference>
<dbReference type="AlphaFoldDB" id="A0A8A4TK47"/>
<evidence type="ECO:0000256" key="2">
    <source>
        <dbReference type="PROSITE-ProRule" id="PRU00169"/>
    </source>
</evidence>
<feature type="domain" description="Response regulatory" evidence="3">
    <location>
        <begin position="756"/>
        <end position="871"/>
    </location>
</feature>
<proteinExistence type="predicted"/>
<gene>
    <name evidence="4" type="ORF">J3U87_30595</name>
</gene>
<dbReference type="GO" id="GO:0000160">
    <property type="term" value="P:phosphorelay signal transduction system"/>
    <property type="evidence" value="ECO:0007669"/>
    <property type="project" value="InterPro"/>
</dbReference>
<dbReference type="PANTHER" id="PTHR44591">
    <property type="entry name" value="STRESS RESPONSE REGULATOR PROTEIN 1"/>
    <property type="match status" value="1"/>
</dbReference>
<reference evidence="4" key="1">
    <citation type="submission" date="2021-03" db="EMBL/GenBank/DDBJ databases">
        <title>Acanthopleuribacteraceae sp. M133.</title>
        <authorList>
            <person name="Wang G."/>
        </authorList>
    </citation>
    <scope>NUCLEOTIDE SEQUENCE</scope>
    <source>
        <strain evidence="4">M133</strain>
    </source>
</reference>
<evidence type="ECO:0000313" key="5">
    <source>
        <dbReference type="Proteomes" id="UP000663929"/>
    </source>
</evidence>
<evidence type="ECO:0000313" key="4">
    <source>
        <dbReference type="EMBL" id="QTD49953.1"/>
    </source>
</evidence>
<dbReference type="Gene3D" id="1.25.10.10">
    <property type="entry name" value="Leucine-rich Repeat Variant"/>
    <property type="match status" value="1"/>
</dbReference>
<dbReference type="Pfam" id="PF00072">
    <property type="entry name" value="Response_reg"/>
    <property type="match status" value="1"/>
</dbReference>
<dbReference type="SUPFAM" id="SSF52172">
    <property type="entry name" value="CheY-like"/>
    <property type="match status" value="1"/>
</dbReference>
<dbReference type="RefSeq" id="WP_237379584.1">
    <property type="nucleotide sequence ID" value="NZ_CP071793.1"/>
</dbReference>
<name>A0A8A4TK47_SULCO</name>
<dbReference type="InterPro" id="IPR016024">
    <property type="entry name" value="ARM-type_fold"/>
</dbReference>
<dbReference type="PANTHER" id="PTHR44591:SF3">
    <property type="entry name" value="RESPONSE REGULATORY DOMAIN-CONTAINING PROTEIN"/>
    <property type="match status" value="1"/>
</dbReference>
<evidence type="ECO:0000256" key="1">
    <source>
        <dbReference type="ARBA" id="ARBA00022553"/>
    </source>
</evidence>
<dbReference type="InterPro" id="IPR050595">
    <property type="entry name" value="Bact_response_regulator"/>
</dbReference>
<organism evidence="4 5">
    <name type="scientific">Sulfidibacter corallicola</name>
    <dbReference type="NCBI Taxonomy" id="2818388"/>
    <lineage>
        <taxon>Bacteria</taxon>
        <taxon>Pseudomonadati</taxon>
        <taxon>Acidobacteriota</taxon>
        <taxon>Holophagae</taxon>
        <taxon>Acanthopleuribacterales</taxon>
        <taxon>Acanthopleuribacteraceae</taxon>
        <taxon>Sulfidibacter</taxon>
    </lineage>
</organism>
<protein>
    <submittedName>
        <fullName evidence="4">Response regulator</fullName>
    </submittedName>
</protein>